<evidence type="ECO:0000313" key="12">
    <source>
        <dbReference type="EMBL" id="KXS33701.1"/>
    </source>
</evidence>
<dbReference type="Proteomes" id="UP000070578">
    <property type="component" value="Unassembled WGS sequence"/>
</dbReference>
<evidence type="ECO:0000256" key="9">
    <source>
        <dbReference type="SAM" id="Phobius"/>
    </source>
</evidence>
<organism evidence="12 13">
    <name type="scientific">Candidatus Gallionella acididurans</name>
    <dbReference type="NCBI Taxonomy" id="1796491"/>
    <lineage>
        <taxon>Bacteria</taxon>
        <taxon>Pseudomonadati</taxon>
        <taxon>Pseudomonadota</taxon>
        <taxon>Betaproteobacteria</taxon>
        <taxon>Nitrosomonadales</taxon>
        <taxon>Gallionellaceae</taxon>
        <taxon>Gallionella</taxon>
    </lineage>
</organism>
<evidence type="ECO:0000256" key="3">
    <source>
        <dbReference type="ARBA" id="ARBA00022692"/>
    </source>
</evidence>
<dbReference type="PRINTS" id="PR00260">
    <property type="entry name" value="CHEMTRNSDUCR"/>
</dbReference>
<dbReference type="InterPro" id="IPR033480">
    <property type="entry name" value="sCache_2"/>
</dbReference>
<feature type="domain" description="HAMP" evidence="11">
    <location>
        <begin position="228"/>
        <end position="269"/>
    </location>
</feature>
<keyword evidence="6 8" id="KW-0807">Transducer</keyword>
<dbReference type="GO" id="GO:0005886">
    <property type="term" value="C:plasma membrane"/>
    <property type="evidence" value="ECO:0007669"/>
    <property type="project" value="UniProtKB-SubCell"/>
</dbReference>
<feature type="transmembrane region" description="Helical" evidence="9">
    <location>
        <begin position="195"/>
        <end position="212"/>
    </location>
</feature>
<dbReference type="InterPro" id="IPR004010">
    <property type="entry name" value="Double_Cache_2"/>
</dbReference>
<evidence type="ECO:0000256" key="1">
    <source>
        <dbReference type="ARBA" id="ARBA00004651"/>
    </source>
</evidence>
<protein>
    <submittedName>
        <fullName evidence="12">Histidine kinase</fullName>
    </submittedName>
</protein>
<dbReference type="PROSITE" id="PS50885">
    <property type="entry name" value="HAMP"/>
    <property type="match status" value="1"/>
</dbReference>
<evidence type="ECO:0000256" key="4">
    <source>
        <dbReference type="ARBA" id="ARBA00022989"/>
    </source>
</evidence>
<name>A0A139BXL2_9PROT</name>
<proteinExistence type="inferred from homology"/>
<evidence type="ECO:0000256" key="2">
    <source>
        <dbReference type="ARBA" id="ARBA00022475"/>
    </source>
</evidence>
<dbReference type="CDD" id="cd11386">
    <property type="entry name" value="MCP_signal"/>
    <property type="match status" value="1"/>
</dbReference>
<feature type="transmembrane region" description="Helical" evidence="9">
    <location>
        <begin position="12"/>
        <end position="33"/>
    </location>
</feature>
<evidence type="ECO:0000259" key="10">
    <source>
        <dbReference type="PROSITE" id="PS50111"/>
    </source>
</evidence>
<dbReference type="GO" id="GO:0006935">
    <property type="term" value="P:chemotaxis"/>
    <property type="evidence" value="ECO:0007669"/>
    <property type="project" value="InterPro"/>
</dbReference>
<dbReference type="PROSITE" id="PS50111">
    <property type="entry name" value="CHEMOTAXIS_TRANSDUC_2"/>
    <property type="match status" value="1"/>
</dbReference>
<evidence type="ECO:0000256" key="5">
    <source>
        <dbReference type="ARBA" id="ARBA00023136"/>
    </source>
</evidence>
<dbReference type="SUPFAM" id="SSF58104">
    <property type="entry name" value="Methyl-accepting chemotaxis protein (MCP) signaling domain"/>
    <property type="match status" value="1"/>
</dbReference>
<dbReference type="InterPro" id="IPR004090">
    <property type="entry name" value="Chemotax_Me-accpt_rcpt"/>
</dbReference>
<dbReference type="PANTHER" id="PTHR32089:SF112">
    <property type="entry name" value="LYSOZYME-LIKE PROTEIN-RELATED"/>
    <property type="match status" value="1"/>
</dbReference>
<feature type="domain" description="Methyl-accepting transducer" evidence="10">
    <location>
        <begin position="274"/>
        <end position="510"/>
    </location>
</feature>
<dbReference type="GO" id="GO:0004888">
    <property type="term" value="F:transmembrane signaling receptor activity"/>
    <property type="evidence" value="ECO:0007669"/>
    <property type="project" value="InterPro"/>
</dbReference>
<dbReference type="SMART" id="SM00283">
    <property type="entry name" value="MA"/>
    <property type="match status" value="1"/>
</dbReference>
<evidence type="ECO:0000259" key="11">
    <source>
        <dbReference type="PROSITE" id="PS50885"/>
    </source>
</evidence>
<dbReference type="InterPro" id="IPR003660">
    <property type="entry name" value="HAMP_dom"/>
</dbReference>
<keyword evidence="5 9" id="KW-0472">Membrane</keyword>
<dbReference type="PANTHER" id="PTHR32089">
    <property type="entry name" value="METHYL-ACCEPTING CHEMOTAXIS PROTEIN MCPB"/>
    <property type="match status" value="1"/>
</dbReference>
<dbReference type="AlphaFoldDB" id="A0A139BXL2"/>
<evidence type="ECO:0000256" key="8">
    <source>
        <dbReference type="PROSITE-ProRule" id="PRU00284"/>
    </source>
</evidence>
<evidence type="ECO:0000313" key="13">
    <source>
        <dbReference type="Proteomes" id="UP000070578"/>
    </source>
</evidence>
<comment type="caution">
    <text evidence="12">The sequence shown here is derived from an EMBL/GenBank/DDBJ whole genome shotgun (WGS) entry which is preliminary data.</text>
</comment>
<dbReference type="Gene3D" id="3.30.450.20">
    <property type="entry name" value="PAS domain"/>
    <property type="match status" value="1"/>
</dbReference>
<evidence type="ECO:0000256" key="7">
    <source>
        <dbReference type="ARBA" id="ARBA00029447"/>
    </source>
</evidence>
<dbReference type="GO" id="GO:0016301">
    <property type="term" value="F:kinase activity"/>
    <property type="evidence" value="ECO:0007669"/>
    <property type="project" value="UniProtKB-KW"/>
</dbReference>
<dbReference type="InterPro" id="IPR004089">
    <property type="entry name" value="MCPsignal_dom"/>
</dbReference>
<reference evidence="12 13" key="1">
    <citation type="submission" date="2016-02" db="EMBL/GenBank/DDBJ databases">
        <authorList>
            <person name="Wen L."/>
            <person name="He K."/>
            <person name="Yang H."/>
        </authorList>
    </citation>
    <scope>NUCLEOTIDE SEQUENCE [LARGE SCALE GENOMIC DNA]</scope>
    <source>
        <strain evidence="12">ShG14-8</strain>
    </source>
</reference>
<comment type="subcellular location">
    <subcellularLocation>
        <location evidence="1">Cell membrane</location>
        <topology evidence="1">Multi-pass membrane protein</topology>
    </subcellularLocation>
</comment>
<keyword evidence="12" id="KW-0808">Transferase</keyword>
<keyword evidence="2" id="KW-1003">Cell membrane</keyword>
<dbReference type="EMBL" id="LSLI01000002">
    <property type="protein sequence ID" value="KXS33701.1"/>
    <property type="molecule type" value="Genomic_DNA"/>
</dbReference>
<keyword evidence="3 9" id="KW-0812">Transmembrane</keyword>
<evidence type="ECO:0000256" key="6">
    <source>
        <dbReference type="ARBA" id="ARBA00023224"/>
    </source>
</evidence>
<dbReference type="FunFam" id="1.10.287.950:FF:000001">
    <property type="entry name" value="Methyl-accepting chemotaxis sensory transducer"/>
    <property type="match status" value="1"/>
</dbReference>
<dbReference type="PATRIC" id="fig|1796491.3.peg.101"/>
<accession>A0A139BXL2</accession>
<dbReference type="Pfam" id="PF08269">
    <property type="entry name" value="dCache_2"/>
    <property type="match status" value="1"/>
</dbReference>
<dbReference type="SMART" id="SM01049">
    <property type="entry name" value="Cache_2"/>
    <property type="match status" value="1"/>
</dbReference>
<dbReference type="GO" id="GO:0007165">
    <property type="term" value="P:signal transduction"/>
    <property type="evidence" value="ECO:0007669"/>
    <property type="project" value="UniProtKB-KW"/>
</dbReference>
<gene>
    <name evidence="12" type="ORF">AWT59_0091</name>
</gene>
<dbReference type="Gene3D" id="1.10.287.950">
    <property type="entry name" value="Methyl-accepting chemotaxis protein"/>
    <property type="match status" value="1"/>
</dbReference>
<keyword evidence="4 9" id="KW-1133">Transmembrane helix</keyword>
<comment type="similarity">
    <text evidence="7">Belongs to the methyl-accepting chemotaxis (MCP) protein family.</text>
</comment>
<keyword evidence="12" id="KW-0418">Kinase</keyword>
<sequence>MNHKSSLTLKARLYILLVSMLLGLLLLGGYSVFNLRSHIMEEKKQALQALVDAGMGVIQQQYDLFKAGKLTEGEAQRLAKDNLRKSRYNSGADYFFIYDMNGVNIMHAAKPDREGQDFLDSKDPTGKYFYKEWIELLKKNDSAYMDFMFPKAGSNDPIPKVAYAKVFQPWGWWLATGVYIEDVDADFRQAALRSILFLGVIAVILGTLGWTINRSVQRQIGGEPAVAAEQAEGFASGDLTRRIVSSSDQPGNLLATLGTMQDRLAGIVRSILASTEVLAKESKELSVAANEISLATRNQAESSAATAAAIEELTVSINEVSEIAMTTEVNSRETADLAGRGGDVVRQAANKIEHIAASVKDSTGRIQSLVDRSQEIGKITQVIKEIADQTNLLALNAAIEAARAGEQGRGFAVVADEVRKLAERTSQATAEISKMVDAIQTDTQKTVVAMESATPLVKQGQELALQATGLLDDIQRQATDSLSKAREVAIATKAQAVTANEIAGHVESISTMTEQTNAATQSNAAAADQLNMLAGKLKKDMDYFKV</sequence>
<dbReference type="Pfam" id="PF00015">
    <property type="entry name" value="MCPsignal"/>
    <property type="match status" value="1"/>
</dbReference>
<reference evidence="12 13" key="2">
    <citation type="submission" date="2016-03" db="EMBL/GenBank/DDBJ databases">
        <title>New uncultured bacterium of the family Gallionellaceae from acid mine drainage: description and reconstruction of genome based on metagenomic analysis of microbial community.</title>
        <authorList>
            <person name="Kadnikov V."/>
            <person name="Ivasenko D."/>
            <person name="Beletsky A."/>
            <person name="Mardanov A."/>
            <person name="Danilova E."/>
            <person name="Pimenov N."/>
            <person name="Karnachuk O."/>
            <person name="Ravin N."/>
        </authorList>
    </citation>
    <scope>NUCLEOTIDE SEQUENCE [LARGE SCALE GENOMIC DNA]</scope>
    <source>
        <strain evidence="12">ShG14-8</strain>
    </source>
</reference>